<dbReference type="AlphaFoldDB" id="I4B365"/>
<dbReference type="Gene3D" id="1.25.10.10">
    <property type="entry name" value="Leucine-rich Repeat Variant"/>
    <property type="match status" value="1"/>
</dbReference>
<evidence type="ECO:0000313" key="3">
    <source>
        <dbReference type="Proteomes" id="UP000006048"/>
    </source>
</evidence>
<dbReference type="RefSeq" id="WP_014802239.1">
    <property type="nucleotide sequence ID" value="NC_018020.1"/>
</dbReference>
<evidence type="ECO:0008006" key="4">
    <source>
        <dbReference type="Google" id="ProtNLM"/>
    </source>
</evidence>
<gene>
    <name evidence="2" type="ordered locus">Turpa_1073</name>
</gene>
<dbReference type="InterPro" id="IPR011989">
    <property type="entry name" value="ARM-like"/>
</dbReference>
<dbReference type="Proteomes" id="UP000006048">
    <property type="component" value="Chromosome"/>
</dbReference>
<dbReference type="SUPFAM" id="SSF48371">
    <property type="entry name" value="ARM repeat"/>
    <property type="match status" value="1"/>
</dbReference>
<sequence length="218" mass="24452">MRLFLICLAFSLTGTLFAETTRPEILDRIRDYDMRHSDLLVKIVRDAETLRYAKVRALEKMSVIYRQSKADGEIVAPRYLDGLNFGLVNKSPDVREAACTAAIVFNESAIAPKLVVNLANTLKEELNPAVIYACAHTLATYTKHAEIIVPALLSRVDRYLNDFQNSSADEKALREVCLALKGMHARKAFIPLLKVLQSRYDEDVKSAAQEAIQAIKIQ</sequence>
<keyword evidence="1" id="KW-0732">Signal</keyword>
<dbReference type="STRING" id="869212.Turpa_1073"/>
<dbReference type="KEGG" id="tpx:Turpa_1073"/>
<dbReference type="EMBL" id="CP002959">
    <property type="protein sequence ID" value="AFM11722.1"/>
    <property type="molecule type" value="Genomic_DNA"/>
</dbReference>
<keyword evidence="3" id="KW-1185">Reference proteome</keyword>
<accession>I4B365</accession>
<protein>
    <recommendedName>
        <fullName evidence="4">HEAT repeat domain-containing protein</fullName>
    </recommendedName>
</protein>
<organism evidence="2 3">
    <name type="scientific">Turneriella parva (strain ATCC BAA-1111 / DSM 21527 / NCTC 11395 / H)</name>
    <name type="common">Leptospira parva</name>
    <dbReference type="NCBI Taxonomy" id="869212"/>
    <lineage>
        <taxon>Bacteria</taxon>
        <taxon>Pseudomonadati</taxon>
        <taxon>Spirochaetota</taxon>
        <taxon>Spirochaetia</taxon>
        <taxon>Leptospirales</taxon>
        <taxon>Leptospiraceae</taxon>
        <taxon>Turneriella</taxon>
    </lineage>
</organism>
<evidence type="ECO:0000256" key="1">
    <source>
        <dbReference type="SAM" id="SignalP"/>
    </source>
</evidence>
<proteinExistence type="predicted"/>
<feature type="chain" id="PRO_5003686254" description="HEAT repeat domain-containing protein" evidence="1">
    <location>
        <begin position="19"/>
        <end position="218"/>
    </location>
</feature>
<reference evidence="2 3" key="1">
    <citation type="submission" date="2012-06" db="EMBL/GenBank/DDBJ databases">
        <title>The complete chromosome of genome of Turneriella parva DSM 21527.</title>
        <authorList>
            <consortium name="US DOE Joint Genome Institute (JGI-PGF)"/>
            <person name="Lucas S."/>
            <person name="Han J."/>
            <person name="Lapidus A."/>
            <person name="Bruce D."/>
            <person name="Goodwin L."/>
            <person name="Pitluck S."/>
            <person name="Peters L."/>
            <person name="Kyrpides N."/>
            <person name="Mavromatis K."/>
            <person name="Ivanova N."/>
            <person name="Mikhailova N."/>
            <person name="Chertkov O."/>
            <person name="Detter J.C."/>
            <person name="Tapia R."/>
            <person name="Han C."/>
            <person name="Land M."/>
            <person name="Hauser L."/>
            <person name="Markowitz V."/>
            <person name="Cheng J.-F."/>
            <person name="Hugenholtz P."/>
            <person name="Woyke T."/>
            <person name="Wu D."/>
            <person name="Gronow S."/>
            <person name="Wellnitz S."/>
            <person name="Brambilla E."/>
            <person name="Klenk H.-P."/>
            <person name="Eisen J.A."/>
        </authorList>
    </citation>
    <scope>NUCLEOTIDE SEQUENCE [LARGE SCALE GENOMIC DNA]</scope>
    <source>
        <strain evidence="3">ATCC BAA-1111 / DSM 21527 / NCTC 11395 / H</strain>
    </source>
</reference>
<name>I4B365_TURPD</name>
<dbReference type="InterPro" id="IPR016024">
    <property type="entry name" value="ARM-type_fold"/>
</dbReference>
<dbReference type="HOGENOM" id="CLU_1266435_0_0_12"/>
<evidence type="ECO:0000313" key="2">
    <source>
        <dbReference type="EMBL" id="AFM11722.1"/>
    </source>
</evidence>
<feature type="signal peptide" evidence="1">
    <location>
        <begin position="1"/>
        <end position="18"/>
    </location>
</feature>